<reference evidence="3" key="1">
    <citation type="journal article" date="2021" name="PeerJ">
        <title>Extensive microbial diversity within the chicken gut microbiome revealed by metagenomics and culture.</title>
        <authorList>
            <person name="Gilroy R."/>
            <person name="Ravi A."/>
            <person name="Getino M."/>
            <person name="Pursley I."/>
            <person name="Horton D.L."/>
            <person name="Alikhan N.F."/>
            <person name="Baker D."/>
            <person name="Gharbi K."/>
            <person name="Hall N."/>
            <person name="Watson M."/>
            <person name="Adriaenssens E.M."/>
            <person name="Foster-Nyarko E."/>
            <person name="Jarju S."/>
            <person name="Secka A."/>
            <person name="Antonio M."/>
            <person name="Oren A."/>
            <person name="Chaudhuri R.R."/>
            <person name="La Ragione R."/>
            <person name="Hildebrand F."/>
            <person name="Pallen M.J."/>
        </authorList>
    </citation>
    <scope>NUCLEOTIDE SEQUENCE</scope>
    <source>
        <strain evidence="3">2189</strain>
    </source>
</reference>
<comment type="caution">
    <text evidence="3">The sequence shown here is derived from an EMBL/GenBank/DDBJ whole genome shotgun (WGS) entry which is preliminary data.</text>
</comment>
<dbReference type="SMART" id="SM00849">
    <property type="entry name" value="Lactamase_B"/>
    <property type="match status" value="1"/>
</dbReference>
<keyword evidence="1" id="KW-0812">Transmembrane</keyword>
<feature type="transmembrane region" description="Helical" evidence="1">
    <location>
        <begin position="12"/>
        <end position="35"/>
    </location>
</feature>
<dbReference type="SUPFAM" id="SSF56281">
    <property type="entry name" value="Metallo-hydrolase/oxidoreductase"/>
    <property type="match status" value="1"/>
</dbReference>
<dbReference type="CDD" id="cd07731">
    <property type="entry name" value="ComA-like_MBL-fold"/>
    <property type="match status" value="1"/>
</dbReference>
<dbReference type="InterPro" id="IPR052159">
    <property type="entry name" value="Competence_DNA_uptake"/>
</dbReference>
<gene>
    <name evidence="3" type="ORF">H9851_05715</name>
</gene>
<evidence type="ECO:0000313" key="4">
    <source>
        <dbReference type="Proteomes" id="UP000886847"/>
    </source>
</evidence>
<evidence type="ECO:0000256" key="1">
    <source>
        <dbReference type="SAM" id="Phobius"/>
    </source>
</evidence>
<dbReference type="InterPro" id="IPR036866">
    <property type="entry name" value="RibonucZ/Hydroxyglut_hydro"/>
</dbReference>
<dbReference type="InterPro" id="IPR035681">
    <property type="entry name" value="ComA-like_MBL"/>
</dbReference>
<accession>A0A9D1W1P6</accession>
<protein>
    <submittedName>
        <fullName evidence="3">MBL fold metallo-hydrolase</fullName>
    </submittedName>
</protein>
<dbReference type="InterPro" id="IPR001279">
    <property type="entry name" value="Metallo-B-lactamas"/>
</dbReference>
<keyword evidence="1" id="KW-1133">Transmembrane helix</keyword>
<name>A0A9D1W1P6_9FIRM</name>
<sequence>MASKGKKFSLGKTILLCALALIVGFVAAFFLYSYIKRETGGDTYVSGDLSIHFMELGNEYAGDSIYIKAGDTDILIDAGSRPSSTDTTAAYIDNYCTDGVLEYVIATHADRDHIAGFAGSSSSQSIFERYECEVIIDFPRTNSDTKTYQTYIEQRDAEVAAGAVHYTALECWNKEGGAQRTYQVSEGVEMEILYNYYYENDSDDENNYSVCLLFNQGDRHFLFTGDLEEEGEEYLVQYNDLPAVELFKAGHHGSKTSSNEALLSVIRPKIVCVCCCAGTDEYTDTPENQFPTQAMIDRVAKYTDRVYVTSLGDESAPAGYVSMNGDITVTSSAAGEVSVSCSASDALLKDTEWFRQNRTMPAAWQS</sequence>
<dbReference type="PANTHER" id="PTHR30619:SF1">
    <property type="entry name" value="RECOMBINATION PROTEIN 2"/>
    <property type="match status" value="1"/>
</dbReference>
<dbReference type="AlphaFoldDB" id="A0A9D1W1P6"/>
<dbReference type="Proteomes" id="UP000886847">
    <property type="component" value="Unassembled WGS sequence"/>
</dbReference>
<proteinExistence type="predicted"/>
<dbReference type="EMBL" id="DXEW01000029">
    <property type="protein sequence ID" value="HIX50764.1"/>
    <property type="molecule type" value="Genomic_DNA"/>
</dbReference>
<reference evidence="3" key="2">
    <citation type="submission" date="2021-04" db="EMBL/GenBank/DDBJ databases">
        <authorList>
            <person name="Gilroy R."/>
        </authorList>
    </citation>
    <scope>NUCLEOTIDE SEQUENCE</scope>
    <source>
        <strain evidence="3">2189</strain>
    </source>
</reference>
<evidence type="ECO:0000259" key="2">
    <source>
        <dbReference type="SMART" id="SM00849"/>
    </source>
</evidence>
<dbReference type="PANTHER" id="PTHR30619">
    <property type="entry name" value="DNA INTERNALIZATION/COMPETENCE PROTEIN COMEC/REC2"/>
    <property type="match status" value="1"/>
</dbReference>
<dbReference type="Gene3D" id="3.60.15.10">
    <property type="entry name" value="Ribonuclease Z/Hydroxyacylglutathione hydrolase-like"/>
    <property type="match status" value="1"/>
</dbReference>
<feature type="domain" description="Metallo-beta-lactamase" evidence="2">
    <location>
        <begin position="61"/>
        <end position="278"/>
    </location>
</feature>
<organism evidence="3 4">
    <name type="scientific">Candidatus Borkfalkia faecavium</name>
    <dbReference type="NCBI Taxonomy" id="2838508"/>
    <lineage>
        <taxon>Bacteria</taxon>
        <taxon>Bacillati</taxon>
        <taxon>Bacillota</taxon>
        <taxon>Clostridia</taxon>
        <taxon>Christensenellales</taxon>
        <taxon>Christensenellaceae</taxon>
        <taxon>Candidatus Borkfalkia</taxon>
    </lineage>
</organism>
<dbReference type="Pfam" id="PF00753">
    <property type="entry name" value="Lactamase_B"/>
    <property type="match status" value="1"/>
</dbReference>
<keyword evidence="1" id="KW-0472">Membrane</keyword>
<evidence type="ECO:0000313" key="3">
    <source>
        <dbReference type="EMBL" id="HIX50764.1"/>
    </source>
</evidence>